<reference evidence="1" key="1">
    <citation type="submission" date="2022-07" db="EMBL/GenBank/DDBJ databases">
        <authorList>
            <person name="Trinca V."/>
            <person name="Uliana J.V.C."/>
            <person name="Torres T.T."/>
            <person name="Ward R.J."/>
            <person name="Monesi N."/>
        </authorList>
    </citation>
    <scope>NUCLEOTIDE SEQUENCE</scope>
    <source>
        <strain evidence="1">HSMRA1968</strain>
        <tissue evidence="1">Whole embryos</tissue>
    </source>
</reference>
<protein>
    <recommendedName>
        <fullName evidence="3">F-box domain-containing protein</fullName>
    </recommendedName>
</protein>
<organism evidence="1 2">
    <name type="scientific">Pseudolycoriella hygida</name>
    <dbReference type="NCBI Taxonomy" id="35572"/>
    <lineage>
        <taxon>Eukaryota</taxon>
        <taxon>Metazoa</taxon>
        <taxon>Ecdysozoa</taxon>
        <taxon>Arthropoda</taxon>
        <taxon>Hexapoda</taxon>
        <taxon>Insecta</taxon>
        <taxon>Pterygota</taxon>
        <taxon>Neoptera</taxon>
        <taxon>Endopterygota</taxon>
        <taxon>Diptera</taxon>
        <taxon>Nematocera</taxon>
        <taxon>Sciaroidea</taxon>
        <taxon>Sciaridae</taxon>
        <taxon>Pseudolycoriella</taxon>
    </lineage>
</organism>
<proteinExistence type="predicted"/>
<dbReference type="SUPFAM" id="SSF52047">
    <property type="entry name" value="RNI-like"/>
    <property type="match status" value="1"/>
</dbReference>
<comment type="caution">
    <text evidence="1">The sequence shown here is derived from an EMBL/GenBank/DDBJ whole genome shotgun (WGS) entry which is preliminary data.</text>
</comment>
<dbReference type="Gene3D" id="3.80.10.10">
    <property type="entry name" value="Ribonuclease Inhibitor"/>
    <property type="match status" value="1"/>
</dbReference>
<dbReference type="InterPro" id="IPR032675">
    <property type="entry name" value="LRR_dom_sf"/>
</dbReference>
<dbReference type="AlphaFoldDB" id="A0A9Q0N5Q7"/>
<name>A0A9Q0N5Q7_9DIPT</name>
<keyword evidence="2" id="KW-1185">Reference proteome</keyword>
<evidence type="ECO:0008006" key="3">
    <source>
        <dbReference type="Google" id="ProtNLM"/>
    </source>
</evidence>
<dbReference type="EMBL" id="WJQU01000002">
    <property type="protein sequence ID" value="KAJ6643667.1"/>
    <property type="molecule type" value="Genomic_DNA"/>
</dbReference>
<dbReference type="Proteomes" id="UP001151699">
    <property type="component" value="Chromosome B"/>
</dbReference>
<gene>
    <name evidence="1" type="ORF">Bhyg_08631</name>
</gene>
<evidence type="ECO:0000313" key="2">
    <source>
        <dbReference type="Proteomes" id="UP001151699"/>
    </source>
</evidence>
<sequence>MNIEVLPIEMLMEIFSYLPNCRNVCLVSRKFYAAGCKLKDKNITLNADTSFLDRRTLTSILESNRKITKAKIKSSFHDETELEMVLSIIRKFSTSLTDLSLQQTVTDKRISKAYFLQILSLVPRLVNLNCEEMKLAGDTMYEEPKKIGEEQLNVIHLKTLHLNRCNIELAVLFNRLPPGVLTALHLVYAHLGSLFKLLREQPNIKTLVVEECSGYGSINYDMLSLESLTIHEFQYEHSHDSLLAQTKLKCLQLRMRIPEKYGNDFLRKISNFHDLKHLTINFYGAYDIFDEFTKTNNSRLESLQICGCSELNNDQIHALSVSAPKLKVFKAVTELSWDQIVMVLKHFCFVESLEVRLGLSVDTNKYSYGTITHNANLTRLQIVCFWGDAVPFLEEMISKFPNLKELNHFRPIIKVLLMPKFRDDSVTTEITETFSTHALNLTKDDIKLLRSHKDKHLPRNMRGIMTYLKSLRGFVTPPTGAVRTAESRTYLWLSGFHHQTTTAQIIDLVAATLAVKGHDIICRSLKSSRRTYTDFDKVSFRVGLKSSDLKDSLTKDIWPKGVICKLLKSKNYNNRQPV</sequence>
<accession>A0A9Q0N5Q7</accession>
<evidence type="ECO:0000313" key="1">
    <source>
        <dbReference type="EMBL" id="KAJ6643667.1"/>
    </source>
</evidence>